<evidence type="ECO:0000259" key="12">
    <source>
        <dbReference type="PROSITE" id="PS50157"/>
    </source>
</evidence>
<dbReference type="SUPFAM" id="SSF109640">
    <property type="entry name" value="KRAB domain (Kruppel-associated box)"/>
    <property type="match status" value="1"/>
</dbReference>
<dbReference type="FunFam" id="3.30.160.60:FF:002346">
    <property type="entry name" value="Zinc finger protein 658"/>
    <property type="match status" value="1"/>
</dbReference>
<keyword evidence="9" id="KW-0804">Transcription</keyword>
<dbReference type="FunFam" id="3.30.160.60:FF:000361">
    <property type="entry name" value="Zinc finger protein 658"/>
    <property type="match status" value="1"/>
</dbReference>
<dbReference type="Gene3D" id="6.10.140.140">
    <property type="match status" value="1"/>
</dbReference>
<dbReference type="Gene3D" id="3.30.160.60">
    <property type="entry name" value="Classic Zinc Finger"/>
    <property type="match status" value="6"/>
</dbReference>
<dbReference type="PROSITE" id="PS50805">
    <property type="entry name" value="KRAB"/>
    <property type="match status" value="1"/>
</dbReference>
<dbReference type="InterPro" id="IPR013087">
    <property type="entry name" value="Znf_C2H2_type"/>
</dbReference>
<dbReference type="SUPFAM" id="SSF57667">
    <property type="entry name" value="beta-beta-alpha zinc fingers"/>
    <property type="match status" value="6"/>
</dbReference>
<evidence type="ECO:0000256" key="7">
    <source>
        <dbReference type="ARBA" id="ARBA00023015"/>
    </source>
</evidence>
<feature type="domain" description="C2H2-type" evidence="12">
    <location>
        <begin position="518"/>
        <end position="545"/>
    </location>
</feature>
<dbReference type="InterPro" id="IPR050752">
    <property type="entry name" value="C2H2-ZF_domain"/>
</dbReference>
<dbReference type="GO" id="GO:0006355">
    <property type="term" value="P:regulation of DNA-templated transcription"/>
    <property type="evidence" value="ECO:0007669"/>
    <property type="project" value="InterPro"/>
</dbReference>
<dbReference type="AlphaFoldDB" id="A0A2J8MRS6"/>
<comment type="similarity">
    <text evidence="2">Belongs to the krueppel C2H2-type zinc-finger protein family.</text>
</comment>
<feature type="non-terminal residue" evidence="14">
    <location>
        <position position="598"/>
    </location>
</feature>
<dbReference type="GO" id="GO:0003677">
    <property type="term" value="F:DNA binding"/>
    <property type="evidence" value="ECO:0007669"/>
    <property type="project" value="UniProtKB-KW"/>
</dbReference>
<dbReference type="PROSITE" id="PS00028">
    <property type="entry name" value="ZINC_FINGER_C2H2_1"/>
    <property type="match status" value="4"/>
</dbReference>
<evidence type="ECO:0000256" key="1">
    <source>
        <dbReference type="ARBA" id="ARBA00004123"/>
    </source>
</evidence>
<dbReference type="SMART" id="SM00349">
    <property type="entry name" value="KRAB"/>
    <property type="match status" value="1"/>
</dbReference>
<dbReference type="PANTHER" id="PTHR24384:SF242">
    <property type="entry name" value="ZINC FINGER PROTEIN 628"/>
    <property type="match status" value="1"/>
</dbReference>
<keyword evidence="8" id="KW-0238">DNA-binding</keyword>
<evidence type="ECO:0000256" key="4">
    <source>
        <dbReference type="ARBA" id="ARBA00022737"/>
    </source>
</evidence>
<evidence type="ECO:0000256" key="2">
    <source>
        <dbReference type="ARBA" id="ARBA00006991"/>
    </source>
</evidence>
<dbReference type="EMBL" id="NBAG03000246">
    <property type="protein sequence ID" value="PNI62235.1"/>
    <property type="molecule type" value="Genomic_DNA"/>
</dbReference>
<feature type="domain" description="C2H2-type" evidence="12">
    <location>
        <begin position="440"/>
        <end position="467"/>
    </location>
</feature>
<keyword evidence="6" id="KW-0862">Zinc</keyword>
<dbReference type="InterPro" id="IPR036236">
    <property type="entry name" value="Znf_C2H2_sf"/>
</dbReference>
<comment type="subcellular location">
    <subcellularLocation>
        <location evidence="1">Nucleus</location>
    </subcellularLocation>
</comment>
<dbReference type="GO" id="GO:0008270">
    <property type="term" value="F:zinc ion binding"/>
    <property type="evidence" value="ECO:0007669"/>
    <property type="project" value="UniProtKB-KW"/>
</dbReference>
<dbReference type="FunFam" id="3.30.160.60:FF:005272">
    <property type="match status" value="1"/>
</dbReference>
<keyword evidence="7" id="KW-0805">Transcription regulation</keyword>
<dbReference type="FunFam" id="3.30.160.60:FF:002343">
    <property type="entry name" value="Zinc finger protein 33A"/>
    <property type="match status" value="1"/>
</dbReference>
<dbReference type="Proteomes" id="UP000236370">
    <property type="component" value="Unassembled WGS sequence"/>
</dbReference>
<dbReference type="FunFam" id="3.30.160.60:FF:003209">
    <property type="entry name" value="Zinc finger protein 658B"/>
    <property type="match status" value="1"/>
</dbReference>
<name>A0A2J8MRS6_PANTR</name>
<reference evidence="14 15" key="1">
    <citation type="submission" date="2017-12" db="EMBL/GenBank/DDBJ databases">
        <title>High-resolution comparative analysis of great ape genomes.</title>
        <authorList>
            <person name="Pollen A."/>
            <person name="Hastie A."/>
            <person name="Hormozdiari F."/>
            <person name="Dougherty M."/>
            <person name="Liu R."/>
            <person name="Chaisson M."/>
            <person name="Hoppe E."/>
            <person name="Hill C."/>
            <person name="Pang A."/>
            <person name="Hillier L."/>
            <person name="Baker C."/>
            <person name="Armstrong J."/>
            <person name="Shendure J."/>
            <person name="Paten B."/>
            <person name="Wilson R."/>
            <person name="Chao H."/>
            <person name="Schneider V."/>
            <person name="Ventura M."/>
            <person name="Kronenberg Z."/>
            <person name="Murali S."/>
            <person name="Gordon D."/>
            <person name="Cantsilieris S."/>
            <person name="Munson K."/>
            <person name="Nelson B."/>
            <person name="Raja A."/>
            <person name="Underwood J."/>
            <person name="Diekhans M."/>
            <person name="Fiddes I."/>
            <person name="Haussler D."/>
            <person name="Eichler E."/>
        </authorList>
    </citation>
    <scope>NUCLEOTIDE SEQUENCE [LARGE SCALE GENOMIC DNA]</scope>
    <source>
        <strain evidence="14">Yerkes chimp pedigree #C0471</strain>
    </source>
</reference>
<keyword evidence="3" id="KW-0479">Metal-binding</keyword>
<organism evidence="14 15">
    <name type="scientific">Pan troglodytes</name>
    <name type="common">Chimpanzee</name>
    <dbReference type="NCBI Taxonomy" id="9598"/>
    <lineage>
        <taxon>Eukaryota</taxon>
        <taxon>Metazoa</taxon>
        <taxon>Chordata</taxon>
        <taxon>Craniata</taxon>
        <taxon>Vertebrata</taxon>
        <taxon>Euteleostomi</taxon>
        <taxon>Mammalia</taxon>
        <taxon>Eutheria</taxon>
        <taxon>Euarchontoglires</taxon>
        <taxon>Primates</taxon>
        <taxon>Haplorrhini</taxon>
        <taxon>Catarrhini</taxon>
        <taxon>Hominidae</taxon>
        <taxon>Pan</taxon>
    </lineage>
</organism>
<dbReference type="GO" id="GO:0005634">
    <property type="term" value="C:nucleus"/>
    <property type="evidence" value="ECO:0007669"/>
    <property type="project" value="UniProtKB-SubCell"/>
</dbReference>
<sequence>MNMSQASVSFQDVTVEFTREEWQHLGPVERTLYRDVMLENYSHLVSVGYCITKPKVISKLEKGEEPWSLEDEFLNQRYPGYFKVDHIKGIQEQQEKPLWQEIFINDADKTLSKEGQKVLEKPFNLEIAPELSEKISCKCDSHRMNLPIASQLIISERKYSRKKTEYMNVCEKLQLDIKHEKAHAGEKSYEHGENAKAFSYKKDQHWKFQTLEQSFECDGSGQGLHDKTICITPQSFLTGEKSCKDDEFRKNFDKTTLFNHMRTDTRGKCSDLNEYGTSCDKTTAVEYNKVHMAMTHYECNERGINFSRKSPLTQSQRTITGWSAFESNKCEENFSQSSAHIVHQKTQAGDKFGEHNECTDALYQKLDFTAHQIIHTEDKFYLSDEHGKCRKSFYRKAHLIQHQRPHSGEKTYQYEECAKSFCSSSHPIQHPGTYVGFKLYECNECGKAFCQNSNLSKHLTIHTKEKPCDNNGCGRSYKSPLIGHQKTDAERELCGGREYGKTSHLKGHQRILMGEKLYECIECGKTFSKTSHLRAHQRIHTGEKPYECVECEKTFSHKTHLSVHQRVHTGEKPYECNDCGKSFTYNSALRAHQRIHTG</sequence>
<proteinExistence type="inferred from homology"/>
<dbReference type="Pfam" id="PF00096">
    <property type="entry name" value="zf-C2H2"/>
    <property type="match status" value="4"/>
</dbReference>
<evidence type="ECO:0000256" key="3">
    <source>
        <dbReference type="ARBA" id="ARBA00022723"/>
    </source>
</evidence>
<evidence type="ECO:0000256" key="8">
    <source>
        <dbReference type="ARBA" id="ARBA00023125"/>
    </source>
</evidence>
<evidence type="ECO:0000259" key="13">
    <source>
        <dbReference type="PROSITE" id="PS50805"/>
    </source>
</evidence>
<evidence type="ECO:0000256" key="10">
    <source>
        <dbReference type="ARBA" id="ARBA00023242"/>
    </source>
</evidence>
<evidence type="ECO:0000256" key="11">
    <source>
        <dbReference type="PROSITE-ProRule" id="PRU00042"/>
    </source>
</evidence>
<gene>
    <name evidence="14" type="ORF">CK820_G0017920</name>
</gene>
<feature type="domain" description="C2H2-type" evidence="12">
    <location>
        <begin position="546"/>
        <end position="573"/>
    </location>
</feature>
<feature type="domain" description="C2H2-type" evidence="12">
    <location>
        <begin position="574"/>
        <end position="598"/>
    </location>
</feature>
<dbReference type="PANTHER" id="PTHR24384">
    <property type="entry name" value="FINGER PUTATIVE TRANSCRIPTION FACTOR FAMILY-RELATED"/>
    <property type="match status" value="1"/>
</dbReference>
<dbReference type="InterPro" id="IPR036051">
    <property type="entry name" value="KRAB_dom_sf"/>
</dbReference>
<dbReference type="SMART" id="SM00355">
    <property type="entry name" value="ZnF_C2H2"/>
    <property type="match status" value="4"/>
</dbReference>
<dbReference type="PROSITE" id="PS50157">
    <property type="entry name" value="ZINC_FINGER_C2H2_2"/>
    <property type="match status" value="5"/>
</dbReference>
<keyword evidence="4" id="KW-0677">Repeat</keyword>
<dbReference type="FunFam" id="3.30.160.60:FF:001922">
    <property type="entry name" value="Zinc finger protein 658"/>
    <property type="match status" value="1"/>
</dbReference>
<evidence type="ECO:0000256" key="9">
    <source>
        <dbReference type="ARBA" id="ARBA00023163"/>
    </source>
</evidence>
<feature type="domain" description="C2H2-type" evidence="12">
    <location>
        <begin position="381"/>
        <end position="411"/>
    </location>
</feature>
<dbReference type="CDD" id="cd07765">
    <property type="entry name" value="KRAB_A-box"/>
    <property type="match status" value="1"/>
</dbReference>
<evidence type="ECO:0000313" key="14">
    <source>
        <dbReference type="EMBL" id="PNI62235.1"/>
    </source>
</evidence>
<feature type="domain" description="KRAB" evidence="13">
    <location>
        <begin position="8"/>
        <end position="79"/>
    </location>
</feature>
<dbReference type="Pfam" id="PF01352">
    <property type="entry name" value="KRAB"/>
    <property type="match status" value="1"/>
</dbReference>
<evidence type="ECO:0000256" key="5">
    <source>
        <dbReference type="ARBA" id="ARBA00022771"/>
    </source>
</evidence>
<evidence type="ECO:0000313" key="15">
    <source>
        <dbReference type="Proteomes" id="UP000236370"/>
    </source>
</evidence>
<keyword evidence="5 11" id="KW-0863">Zinc-finger</keyword>
<protein>
    <submittedName>
        <fullName evidence="14">ZNF658 isoform 7</fullName>
    </submittedName>
</protein>
<dbReference type="InterPro" id="IPR001909">
    <property type="entry name" value="KRAB"/>
</dbReference>
<comment type="caution">
    <text evidence="14">The sequence shown here is derived from an EMBL/GenBank/DDBJ whole genome shotgun (WGS) entry which is preliminary data.</text>
</comment>
<evidence type="ECO:0000256" key="6">
    <source>
        <dbReference type="ARBA" id="ARBA00022833"/>
    </source>
</evidence>
<keyword evidence="10" id="KW-0539">Nucleus</keyword>
<accession>A0A2J8MRS6</accession>